<protein>
    <submittedName>
        <fullName evidence="3">Phage holin family protein</fullName>
    </submittedName>
</protein>
<gene>
    <name evidence="3" type="ORF">DW322_18790</name>
</gene>
<accession>A0A6P2CGF7</accession>
<organism evidence="3 4">
    <name type="scientific">Rhodococcus rhodnii</name>
    <dbReference type="NCBI Taxonomy" id="38312"/>
    <lineage>
        <taxon>Bacteria</taxon>
        <taxon>Bacillati</taxon>
        <taxon>Actinomycetota</taxon>
        <taxon>Actinomycetes</taxon>
        <taxon>Mycobacteriales</taxon>
        <taxon>Nocardiaceae</taxon>
        <taxon>Rhodococcus</taxon>
    </lineage>
</organism>
<keyword evidence="2" id="KW-0472">Membrane</keyword>
<evidence type="ECO:0000313" key="4">
    <source>
        <dbReference type="Proteomes" id="UP000471120"/>
    </source>
</evidence>
<dbReference type="Pfam" id="PF07332">
    <property type="entry name" value="Phage_holin_3_6"/>
    <property type="match status" value="1"/>
</dbReference>
<evidence type="ECO:0000313" key="3">
    <source>
        <dbReference type="EMBL" id="TXG91854.1"/>
    </source>
</evidence>
<dbReference type="Proteomes" id="UP000471120">
    <property type="component" value="Unassembled WGS sequence"/>
</dbReference>
<keyword evidence="2" id="KW-0812">Transmembrane</keyword>
<reference evidence="3 4" key="1">
    <citation type="submission" date="2018-07" db="EMBL/GenBank/DDBJ databases">
        <title>Genome sequence of Rhodococcus rhodnii ATCC 35071 from Rhodnius prolixus.</title>
        <authorList>
            <person name="Patel V."/>
            <person name="Vogel K.J."/>
        </authorList>
    </citation>
    <scope>NUCLEOTIDE SEQUENCE [LARGE SCALE GENOMIC DNA]</scope>
    <source>
        <strain evidence="3 4">ATCC 35071</strain>
    </source>
</reference>
<dbReference type="EMBL" id="QRCM01000001">
    <property type="protein sequence ID" value="TXG91854.1"/>
    <property type="molecule type" value="Genomic_DNA"/>
</dbReference>
<proteinExistence type="predicted"/>
<evidence type="ECO:0000256" key="1">
    <source>
        <dbReference type="SAM" id="MobiDB-lite"/>
    </source>
</evidence>
<evidence type="ECO:0000256" key="2">
    <source>
        <dbReference type="SAM" id="Phobius"/>
    </source>
</evidence>
<dbReference type="RefSeq" id="WP_010839126.1">
    <property type="nucleotide sequence ID" value="NZ_QRCM01000001.1"/>
</dbReference>
<dbReference type="InterPro" id="IPR009937">
    <property type="entry name" value="Phage_holin_3_6"/>
</dbReference>
<feature type="region of interest" description="Disordered" evidence="1">
    <location>
        <begin position="111"/>
        <end position="132"/>
    </location>
</feature>
<feature type="transmembrane region" description="Helical" evidence="2">
    <location>
        <begin position="48"/>
        <end position="73"/>
    </location>
</feature>
<feature type="compositionally biased region" description="Basic and acidic residues" evidence="1">
    <location>
        <begin position="115"/>
        <end position="132"/>
    </location>
</feature>
<comment type="caution">
    <text evidence="3">The sequence shown here is derived from an EMBL/GenBank/DDBJ whole genome shotgun (WGS) entry which is preliminary data.</text>
</comment>
<feature type="transmembrane region" description="Helical" evidence="2">
    <location>
        <begin position="79"/>
        <end position="100"/>
    </location>
</feature>
<name>A0A6P2CGF7_9NOCA</name>
<dbReference type="AlphaFoldDB" id="A0A6P2CGF7"/>
<sequence length="132" mass="13519">MTERPPEELSTVQLLERLQHQTTTLVKTEVRDALDEVKAKGTKAGIGVGVSGAGALLVFFGLGALVAAAVIGLANAVDAWLAALIVGAALLVIGGIVAAVGAQRAKSAVPPAPEHAARSVREDVDTVKEHLR</sequence>
<keyword evidence="2" id="KW-1133">Transmembrane helix</keyword>